<dbReference type="RefSeq" id="WP_009494643.1">
    <property type="nucleotide sequence ID" value="NZ_AMZQ01000007.1"/>
</dbReference>
<dbReference type="AlphaFoldDB" id="M5IJW8"/>
<comment type="caution">
    <text evidence="2">The sequence shown here is derived from an EMBL/GenBank/DDBJ whole genome shotgun (WGS) entry which is preliminary data.</text>
</comment>
<keyword evidence="1" id="KW-1133">Transmembrane helix</keyword>
<proteinExistence type="predicted"/>
<evidence type="ECO:0000313" key="2">
    <source>
        <dbReference type="EMBL" id="EKU11215.1"/>
    </source>
</evidence>
<protein>
    <submittedName>
        <fullName evidence="2">Uncharacterized protein</fullName>
    </submittedName>
</protein>
<dbReference type="Proteomes" id="UP000011939">
    <property type="component" value="Unassembled WGS sequence"/>
</dbReference>
<organism evidence="2 3">
    <name type="scientific">Campylobacter showae CSUNSWCD</name>
    <dbReference type="NCBI Taxonomy" id="1244083"/>
    <lineage>
        <taxon>Bacteria</taxon>
        <taxon>Pseudomonadati</taxon>
        <taxon>Campylobacterota</taxon>
        <taxon>Epsilonproteobacteria</taxon>
        <taxon>Campylobacterales</taxon>
        <taxon>Campylobacteraceae</taxon>
        <taxon>Campylobacter</taxon>
    </lineage>
</organism>
<gene>
    <name evidence="2" type="ORF">CSUNSWCD_1841</name>
</gene>
<reference evidence="2 3" key="1">
    <citation type="journal article" date="2013" name="Genome Announc.">
        <title>Genome Sequence of Campylobacter showae UNSWCD, Isolated from a Patient with Crohn's Disease.</title>
        <authorList>
            <person name="Tay A.P."/>
            <person name="Kaakoush N.O."/>
            <person name="Deshpande N.P."/>
            <person name="Chen Z."/>
            <person name="Mitchell H."/>
            <person name="Wilkins M.R."/>
        </authorList>
    </citation>
    <scope>NUCLEOTIDE SEQUENCE [LARGE SCALE GENOMIC DNA]</scope>
    <source>
        <strain evidence="2 3">CSUNSWCD</strain>
    </source>
</reference>
<dbReference type="PATRIC" id="fig|1244083.3.peg.1082"/>
<accession>M5IJW8</accession>
<evidence type="ECO:0000256" key="1">
    <source>
        <dbReference type="SAM" id="Phobius"/>
    </source>
</evidence>
<keyword evidence="1" id="KW-0472">Membrane</keyword>
<sequence length="45" mass="5228">MTSQADRIRNLRLAILAQIYQILLLWCYRVGMFRETTNLGSGDIL</sequence>
<evidence type="ECO:0000313" key="3">
    <source>
        <dbReference type="Proteomes" id="UP000011939"/>
    </source>
</evidence>
<dbReference type="EMBL" id="AMZQ01000007">
    <property type="protein sequence ID" value="EKU11215.1"/>
    <property type="molecule type" value="Genomic_DNA"/>
</dbReference>
<name>M5IJW8_9BACT</name>
<keyword evidence="1" id="KW-0812">Transmembrane</keyword>
<feature type="transmembrane region" description="Helical" evidence="1">
    <location>
        <begin position="12"/>
        <end position="31"/>
    </location>
</feature>